<evidence type="ECO:0000256" key="3">
    <source>
        <dbReference type="ARBA" id="ARBA00022898"/>
    </source>
</evidence>
<evidence type="ECO:0000256" key="4">
    <source>
        <dbReference type="PIRSR" id="PIRSR006278-1"/>
    </source>
</evidence>
<dbReference type="eggNOG" id="ENOG502QPS1">
    <property type="taxonomic scope" value="Eukaryota"/>
</dbReference>
<feature type="domain" description="Tryptophan synthase beta chain-like PALP" evidence="5">
    <location>
        <begin position="2"/>
        <end position="269"/>
    </location>
</feature>
<name>A7T998_NEMVE</name>
<dbReference type="PIRSF" id="PIRSF006278">
    <property type="entry name" value="ACCD_DCysDesulf"/>
    <property type="match status" value="1"/>
</dbReference>
<dbReference type="STRING" id="45351.A7T998"/>
<dbReference type="Pfam" id="PF00291">
    <property type="entry name" value="PALP"/>
    <property type="match status" value="1"/>
</dbReference>
<reference evidence="6 7" key="1">
    <citation type="journal article" date="2007" name="Science">
        <title>Sea anemone genome reveals ancestral eumetazoan gene repertoire and genomic organization.</title>
        <authorList>
            <person name="Putnam N.H."/>
            <person name="Srivastava M."/>
            <person name="Hellsten U."/>
            <person name="Dirks B."/>
            <person name="Chapman J."/>
            <person name="Salamov A."/>
            <person name="Terry A."/>
            <person name="Shapiro H."/>
            <person name="Lindquist E."/>
            <person name="Kapitonov V.V."/>
            <person name="Jurka J."/>
            <person name="Genikhovich G."/>
            <person name="Grigoriev I.V."/>
            <person name="Lucas S.M."/>
            <person name="Steele R.E."/>
            <person name="Finnerty J.R."/>
            <person name="Technau U."/>
            <person name="Martindale M.Q."/>
            <person name="Rokhsar D.S."/>
        </authorList>
    </citation>
    <scope>NUCLEOTIDE SEQUENCE [LARGE SCALE GENOMIC DNA]</scope>
    <source>
        <strain evidence="7">CH2 X CH6</strain>
    </source>
</reference>
<gene>
    <name evidence="6" type="ORF">NEMVEDRAFT_v1g42395</name>
</gene>
<sequence length="269" mass="29712">QVRKLEFLMADAIKKKCDTVITCGGIQSNHCRATAVAARELNMDCYLLLRHKDKDPPAGYHGNLLLNRLVGSHLMLVPYEGYESGLKMRMENLAEKLRQQGKSPYVIPLGGSNEIGLFGYITAFHELTKQNVLDEFDDMVMCVGSSGTAAGIAIGNYLTGNKLSDEGVGKSWDLTQHNRLVLQRQNCLVSVGLTDVHAEDILDIIEGYKGKGYAVSTTEELEDIVRISSTTGIMLDPVYTIKSVRGMLAEMKNNPSRFKGKRVLYIHTG</sequence>
<evidence type="ECO:0000313" key="7">
    <source>
        <dbReference type="Proteomes" id="UP000001593"/>
    </source>
</evidence>
<dbReference type="OMA" id="YVFVACG"/>
<proteinExistence type="inferred from homology"/>
<dbReference type="FunFam" id="3.40.50.1100:FF:000037">
    <property type="entry name" value="Bifunctional D-cysteine desulfhydrase/1-aminocyclopropane-1-carboxylate deaminase, mitochondrial"/>
    <property type="match status" value="1"/>
</dbReference>
<evidence type="ECO:0000313" key="6">
    <source>
        <dbReference type="EMBL" id="EDO27428.1"/>
    </source>
</evidence>
<dbReference type="GO" id="GO:0019148">
    <property type="term" value="F:D-cysteine desulfhydrase activity"/>
    <property type="evidence" value="ECO:0000318"/>
    <property type="project" value="GO_Central"/>
</dbReference>
<keyword evidence="7" id="KW-1185">Reference proteome</keyword>
<comment type="cofactor">
    <cofactor evidence="1">
        <name>pyridoxal 5'-phosphate</name>
        <dbReference type="ChEBI" id="CHEBI:597326"/>
    </cofactor>
</comment>
<evidence type="ECO:0000259" key="5">
    <source>
        <dbReference type="Pfam" id="PF00291"/>
    </source>
</evidence>
<feature type="non-terminal residue" evidence="6">
    <location>
        <position position="1"/>
    </location>
</feature>
<dbReference type="SUPFAM" id="SSF53686">
    <property type="entry name" value="Tryptophan synthase beta subunit-like PLP-dependent enzymes"/>
    <property type="match status" value="1"/>
</dbReference>
<dbReference type="AlphaFoldDB" id="A7T998"/>
<dbReference type="InterPro" id="IPR036052">
    <property type="entry name" value="TrpB-like_PALP_sf"/>
</dbReference>
<evidence type="ECO:0000256" key="2">
    <source>
        <dbReference type="ARBA" id="ARBA00008639"/>
    </source>
</evidence>
<dbReference type="HOGENOM" id="CLU_048897_1_0_1"/>
<comment type="similarity">
    <text evidence="2">Belongs to the ACC deaminase/D-cysteine desulfhydrase family.</text>
</comment>
<dbReference type="InterPro" id="IPR027278">
    <property type="entry name" value="ACCD_DCysDesulf"/>
</dbReference>
<feature type="active site" description="Nucleophile" evidence="4">
    <location>
        <position position="28"/>
    </location>
</feature>
<dbReference type="Gene3D" id="3.40.50.1100">
    <property type="match status" value="2"/>
</dbReference>
<dbReference type="Proteomes" id="UP000001593">
    <property type="component" value="Unassembled WGS sequence"/>
</dbReference>
<dbReference type="PANTHER" id="PTHR43780">
    <property type="entry name" value="1-AMINOCYCLOPROPANE-1-CARBOXYLATE DEAMINASE-RELATED"/>
    <property type="match status" value="1"/>
</dbReference>
<dbReference type="InterPro" id="IPR001926">
    <property type="entry name" value="TrpB-like_PALP"/>
</dbReference>
<dbReference type="InParanoid" id="A7T998"/>
<keyword evidence="3" id="KW-0663">Pyridoxal phosphate</keyword>
<accession>A7T998</accession>
<organism evidence="6 7">
    <name type="scientific">Nematostella vectensis</name>
    <name type="common">Starlet sea anemone</name>
    <dbReference type="NCBI Taxonomy" id="45351"/>
    <lineage>
        <taxon>Eukaryota</taxon>
        <taxon>Metazoa</taxon>
        <taxon>Cnidaria</taxon>
        <taxon>Anthozoa</taxon>
        <taxon>Hexacorallia</taxon>
        <taxon>Actiniaria</taxon>
        <taxon>Edwardsiidae</taxon>
        <taxon>Nematostella</taxon>
    </lineage>
</organism>
<dbReference type="EMBL" id="DS473203">
    <property type="protein sequence ID" value="EDO27428.1"/>
    <property type="molecule type" value="Genomic_DNA"/>
</dbReference>
<evidence type="ECO:0000256" key="1">
    <source>
        <dbReference type="ARBA" id="ARBA00001933"/>
    </source>
</evidence>
<dbReference type="PhylomeDB" id="A7T998"/>
<feature type="non-terminal residue" evidence="6">
    <location>
        <position position="269"/>
    </location>
</feature>
<protein>
    <recommendedName>
        <fullName evidence="5">Tryptophan synthase beta chain-like PALP domain-containing protein</fullName>
    </recommendedName>
</protein>
<dbReference type="PANTHER" id="PTHR43780:SF2">
    <property type="entry name" value="1-AMINOCYCLOPROPANE-1-CARBOXYLATE DEAMINASE-RELATED"/>
    <property type="match status" value="1"/>
</dbReference>